<keyword evidence="3" id="KW-1185">Reference proteome</keyword>
<dbReference type="SUPFAM" id="SSF50800">
    <property type="entry name" value="PK beta-barrel domain-like"/>
    <property type="match status" value="1"/>
</dbReference>
<proteinExistence type="predicted"/>
<accession>A0A1J4N1R2</accession>
<dbReference type="PROSITE" id="PS51340">
    <property type="entry name" value="MOSC"/>
    <property type="match status" value="1"/>
</dbReference>
<feature type="domain" description="MOSC" evidence="1">
    <location>
        <begin position="28"/>
        <end position="167"/>
    </location>
</feature>
<dbReference type="InterPro" id="IPR011037">
    <property type="entry name" value="Pyrv_Knase-like_insert_dom_sf"/>
</dbReference>
<dbReference type="GO" id="GO:0030151">
    <property type="term" value="F:molybdenum ion binding"/>
    <property type="evidence" value="ECO:0007669"/>
    <property type="project" value="InterPro"/>
</dbReference>
<evidence type="ECO:0000313" key="2">
    <source>
        <dbReference type="EMBL" id="OIJ25474.1"/>
    </source>
</evidence>
<dbReference type="Gene3D" id="2.40.33.20">
    <property type="entry name" value="PK beta-barrel domain-like"/>
    <property type="match status" value="1"/>
</dbReference>
<dbReference type="PANTHER" id="PTHR30212:SF2">
    <property type="entry name" value="PROTEIN YIIM"/>
    <property type="match status" value="1"/>
</dbReference>
<dbReference type="GO" id="GO:0030170">
    <property type="term" value="F:pyridoxal phosphate binding"/>
    <property type="evidence" value="ECO:0007669"/>
    <property type="project" value="InterPro"/>
</dbReference>
<dbReference type="STRING" id="1844.UG56_017915"/>
<comment type="caution">
    <text evidence="2">The sequence shown here is derived from an EMBL/GenBank/DDBJ whole genome shotgun (WGS) entry which is preliminary data.</text>
</comment>
<dbReference type="EMBL" id="JZDQ02000025">
    <property type="protein sequence ID" value="OIJ25474.1"/>
    <property type="molecule type" value="Genomic_DNA"/>
</dbReference>
<name>A0A1J4N1R2_9ACTN</name>
<evidence type="ECO:0000313" key="3">
    <source>
        <dbReference type="Proteomes" id="UP000033772"/>
    </source>
</evidence>
<dbReference type="Proteomes" id="UP000033772">
    <property type="component" value="Unassembled WGS sequence"/>
</dbReference>
<sequence length="215" mass="23579">MPIVRSVNIGQSKPAEWAEVGATSMEKLATPGPVTVGREGIVTDTQTDRRHHGGEEQAVYAFAREDLDLWGSRLGATLRDGQFAENLTTEGIDINAALVGERWRIGTVLLQICSVRTPCNDFKNWMGVSGYDNARWVKRFAQEARPGPYLRVLEEGQLQAGDEIVVVHRPDHDITVSTLFKALNTDRSLLPSLIGIEGLGDKPRAAAERYVAAQA</sequence>
<evidence type="ECO:0000259" key="1">
    <source>
        <dbReference type="PROSITE" id="PS51340"/>
    </source>
</evidence>
<dbReference type="InterPro" id="IPR052353">
    <property type="entry name" value="Benzoxazolinone_Detox_Enz"/>
</dbReference>
<dbReference type="OrthoDB" id="9786134at2"/>
<dbReference type="PANTHER" id="PTHR30212">
    <property type="entry name" value="PROTEIN YIIM"/>
    <property type="match status" value="1"/>
</dbReference>
<gene>
    <name evidence="2" type="ORF">UG56_017915</name>
</gene>
<dbReference type="RefSeq" id="WP_045550157.1">
    <property type="nucleotide sequence ID" value="NZ_JZDQ02000025.1"/>
</dbReference>
<dbReference type="AlphaFoldDB" id="A0A1J4N1R2"/>
<organism evidence="2 3">
    <name type="scientific">Nocardioides luteus</name>
    <dbReference type="NCBI Taxonomy" id="1844"/>
    <lineage>
        <taxon>Bacteria</taxon>
        <taxon>Bacillati</taxon>
        <taxon>Actinomycetota</taxon>
        <taxon>Actinomycetes</taxon>
        <taxon>Propionibacteriales</taxon>
        <taxon>Nocardioidaceae</taxon>
        <taxon>Nocardioides</taxon>
    </lineage>
</organism>
<protein>
    <submittedName>
        <fullName evidence="2">Sulfurase</fullName>
    </submittedName>
</protein>
<reference evidence="2" key="1">
    <citation type="submission" date="2016-10" db="EMBL/GenBank/DDBJ databases">
        <title>Draft Genome Sequence of Nocardioides luteus Strain BAFB, an Alkane-Degrading Bacterium Isolated from JP-7 Polluted Soil.</title>
        <authorList>
            <person name="Brown L."/>
            <person name="Ruiz O.N."/>
            <person name="Gunasekera T."/>
        </authorList>
    </citation>
    <scope>NUCLEOTIDE SEQUENCE [LARGE SCALE GENOMIC DNA]</scope>
    <source>
        <strain evidence="2">BAFB</strain>
    </source>
</reference>
<dbReference type="GO" id="GO:0003824">
    <property type="term" value="F:catalytic activity"/>
    <property type="evidence" value="ECO:0007669"/>
    <property type="project" value="InterPro"/>
</dbReference>
<dbReference type="Pfam" id="PF03473">
    <property type="entry name" value="MOSC"/>
    <property type="match status" value="1"/>
</dbReference>
<dbReference type="InterPro" id="IPR005302">
    <property type="entry name" value="MoCF_Sase_C"/>
</dbReference>